<feature type="region of interest" description="Disordered" evidence="8">
    <location>
        <begin position="999"/>
        <end position="1029"/>
    </location>
</feature>
<evidence type="ECO:0000313" key="14">
    <source>
        <dbReference type="Proteomes" id="UP001318040"/>
    </source>
</evidence>
<feature type="compositionally biased region" description="Low complexity" evidence="8">
    <location>
        <begin position="2099"/>
        <end position="2117"/>
    </location>
</feature>
<dbReference type="RefSeq" id="XP_032805852.1">
    <property type="nucleotide sequence ID" value="XM_032949961.1"/>
</dbReference>
<dbReference type="InterPro" id="IPR029021">
    <property type="entry name" value="Prot-tyrosine_phosphatase-like"/>
</dbReference>
<dbReference type="InterPro" id="IPR029071">
    <property type="entry name" value="Ubiquitin-like_domsf"/>
</dbReference>
<dbReference type="GO" id="GO:0036312">
    <property type="term" value="F:phosphatidylinositol 3-kinase regulatory subunit binding"/>
    <property type="evidence" value="ECO:0007669"/>
    <property type="project" value="TreeGrafter"/>
</dbReference>
<dbReference type="InterPro" id="IPR011993">
    <property type="entry name" value="PH-like_dom_sf"/>
</dbReference>
<dbReference type="PROSITE" id="PS00661">
    <property type="entry name" value="FERM_2"/>
    <property type="match status" value="1"/>
</dbReference>
<feature type="region of interest" description="Disordered" evidence="8">
    <location>
        <begin position="1155"/>
        <end position="1233"/>
    </location>
</feature>
<evidence type="ECO:0000256" key="4">
    <source>
        <dbReference type="ARBA" id="ARBA00022490"/>
    </source>
</evidence>
<dbReference type="InterPro" id="IPR019748">
    <property type="entry name" value="FERM_central"/>
</dbReference>
<feature type="domain" description="KIND" evidence="13">
    <location>
        <begin position="9"/>
        <end position="198"/>
    </location>
</feature>
<feature type="compositionally biased region" description="Acidic residues" evidence="8">
    <location>
        <begin position="2187"/>
        <end position="2212"/>
    </location>
</feature>
<dbReference type="PROSITE" id="PS50055">
    <property type="entry name" value="TYR_PHOSPHATASE_PTP"/>
    <property type="match status" value="1"/>
</dbReference>
<dbReference type="Gene3D" id="1.20.80.10">
    <property type="match status" value="1"/>
</dbReference>
<dbReference type="PANTHER" id="PTHR46900">
    <property type="entry name" value="TYROSINE-PROTEIN PHOSPHATASE NON-RECEPTOR TYPE 13"/>
    <property type="match status" value="1"/>
</dbReference>
<dbReference type="PROSITE" id="PS50057">
    <property type="entry name" value="FERM_3"/>
    <property type="match status" value="1"/>
</dbReference>
<dbReference type="PROSITE" id="PS51377">
    <property type="entry name" value="KIND"/>
    <property type="match status" value="1"/>
</dbReference>
<feature type="compositionally biased region" description="Basic and acidic residues" evidence="8">
    <location>
        <begin position="337"/>
        <end position="352"/>
    </location>
</feature>
<evidence type="ECO:0000256" key="5">
    <source>
        <dbReference type="ARBA" id="ARBA00022737"/>
    </source>
</evidence>
<proteinExistence type="inferred from homology"/>
<gene>
    <name evidence="15" type="primary">LOC116940313</name>
</gene>
<feature type="region of interest" description="Disordered" evidence="8">
    <location>
        <begin position="2141"/>
        <end position="2224"/>
    </location>
</feature>
<comment type="subcellular location">
    <subcellularLocation>
        <location evidence="2">Cytoplasm</location>
        <location evidence="2">Cytoskeleton</location>
    </subcellularLocation>
    <subcellularLocation>
        <location evidence="1">Nucleus</location>
    </subcellularLocation>
</comment>
<dbReference type="Gene3D" id="3.10.20.90">
    <property type="entry name" value="Phosphatidylinositol 3-kinase Catalytic Subunit, Chain A, domain 1"/>
    <property type="match status" value="1"/>
</dbReference>
<feature type="region of interest" description="Disordered" evidence="8">
    <location>
        <begin position="1245"/>
        <end position="1289"/>
    </location>
</feature>
<feature type="compositionally biased region" description="Polar residues" evidence="8">
    <location>
        <begin position="1563"/>
        <end position="1576"/>
    </location>
</feature>
<dbReference type="SMART" id="SM00404">
    <property type="entry name" value="PTPc_motif"/>
    <property type="match status" value="1"/>
</dbReference>
<dbReference type="InterPro" id="IPR014352">
    <property type="entry name" value="FERM/acyl-CoA-bd_prot_sf"/>
</dbReference>
<dbReference type="Gene3D" id="2.30.29.30">
    <property type="entry name" value="Pleckstrin-homology domain (PH domain)/Phosphotyrosine-binding domain (PTB)"/>
    <property type="match status" value="1"/>
</dbReference>
<reference evidence="15" key="1">
    <citation type="submission" date="2025-08" db="UniProtKB">
        <authorList>
            <consortium name="RefSeq"/>
        </authorList>
    </citation>
    <scope>IDENTIFICATION</scope>
    <source>
        <tissue evidence="15">Sperm</tissue>
    </source>
</reference>
<evidence type="ECO:0000256" key="6">
    <source>
        <dbReference type="ARBA" id="ARBA00023212"/>
    </source>
</evidence>
<dbReference type="SUPFAM" id="SSF50729">
    <property type="entry name" value="PH domain-like"/>
    <property type="match status" value="1"/>
</dbReference>
<dbReference type="CDD" id="cd06792">
    <property type="entry name" value="PDZ2-PTPN13_FRMPD2-like"/>
    <property type="match status" value="1"/>
</dbReference>
<dbReference type="Pfam" id="PF00373">
    <property type="entry name" value="FERM_M"/>
    <property type="match status" value="1"/>
</dbReference>
<dbReference type="PRINTS" id="PR00700">
    <property type="entry name" value="PRTYPHPHTASE"/>
</dbReference>
<dbReference type="SMART" id="SM00228">
    <property type="entry name" value="PDZ"/>
    <property type="match status" value="6"/>
</dbReference>
<evidence type="ECO:0000256" key="7">
    <source>
        <dbReference type="ARBA" id="ARBA00023242"/>
    </source>
</evidence>
<dbReference type="InterPro" id="IPR018980">
    <property type="entry name" value="FERM_PH-like_C"/>
</dbReference>
<feature type="domain" description="FERM" evidence="11">
    <location>
        <begin position="636"/>
        <end position="936"/>
    </location>
</feature>
<dbReference type="SUPFAM" id="SSF47031">
    <property type="entry name" value="Second domain of FERM"/>
    <property type="match status" value="1"/>
</dbReference>
<feature type="domain" description="Tyrosine-protein phosphatase" evidence="9">
    <location>
        <begin position="2269"/>
        <end position="2564"/>
    </location>
</feature>
<feature type="compositionally biased region" description="Polar residues" evidence="8">
    <location>
        <begin position="2141"/>
        <end position="2162"/>
    </location>
</feature>
<feature type="compositionally biased region" description="Low complexity" evidence="8">
    <location>
        <begin position="1191"/>
        <end position="1200"/>
    </location>
</feature>
<evidence type="ECO:0000256" key="8">
    <source>
        <dbReference type="SAM" id="MobiDB-lite"/>
    </source>
</evidence>
<comment type="similarity">
    <text evidence="3">Belongs to the protein-tyrosine phosphatase family. Non-receptor class subfamily.</text>
</comment>
<feature type="compositionally biased region" description="Polar residues" evidence="8">
    <location>
        <begin position="1155"/>
        <end position="1172"/>
    </location>
</feature>
<evidence type="ECO:0000259" key="13">
    <source>
        <dbReference type="PROSITE" id="PS51377"/>
    </source>
</evidence>
<dbReference type="InterPro" id="IPR035963">
    <property type="entry name" value="FERM_2"/>
</dbReference>
<feature type="compositionally biased region" description="Gly residues" evidence="8">
    <location>
        <begin position="1263"/>
        <end position="1274"/>
    </location>
</feature>
<dbReference type="GO" id="GO:0004725">
    <property type="term" value="F:protein tyrosine phosphatase activity"/>
    <property type="evidence" value="ECO:0007669"/>
    <property type="project" value="InterPro"/>
</dbReference>
<feature type="domain" description="PDZ" evidence="12">
    <location>
        <begin position="1067"/>
        <end position="1153"/>
    </location>
</feature>
<evidence type="ECO:0000259" key="11">
    <source>
        <dbReference type="PROSITE" id="PS50057"/>
    </source>
</evidence>
<dbReference type="Gene3D" id="3.90.190.10">
    <property type="entry name" value="Protein tyrosine phosphatase superfamily"/>
    <property type="match status" value="1"/>
</dbReference>
<feature type="region of interest" description="Disordered" evidence="8">
    <location>
        <begin position="1599"/>
        <end position="1738"/>
    </location>
</feature>
<dbReference type="SMART" id="SM00295">
    <property type="entry name" value="B41"/>
    <property type="match status" value="1"/>
</dbReference>
<evidence type="ECO:0000259" key="9">
    <source>
        <dbReference type="PROSITE" id="PS50055"/>
    </source>
</evidence>
<dbReference type="CDD" id="cd06695">
    <property type="entry name" value="PDZ3_PTPN13_FRMPD2-like"/>
    <property type="match status" value="1"/>
</dbReference>
<dbReference type="SMART" id="SM01196">
    <property type="entry name" value="FERM_C"/>
    <property type="match status" value="1"/>
</dbReference>
<protein>
    <submittedName>
        <fullName evidence="15">Tyrosine-protein phosphatase non-receptor type 13-like isoform X1</fullName>
    </submittedName>
</protein>
<organism evidence="14 15">
    <name type="scientific">Petromyzon marinus</name>
    <name type="common">Sea lamprey</name>
    <dbReference type="NCBI Taxonomy" id="7757"/>
    <lineage>
        <taxon>Eukaryota</taxon>
        <taxon>Metazoa</taxon>
        <taxon>Chordata</taxon>
        <taxon>Craniata</taxon>
        <taxon>Vertebrata</taxon>
        <taxon>Cyclostomata</taxon>
        <taxon>Hyperoartia</taxon>
        <taxon>Petromyzontiformes</taxon>
        <taxon>Petromyzontidae</taxon>
        <taxon>Petromyzon</taxon>
    </lineage>
</organism>
<dbReference type="InterPro" id="IPR001478">
    <property type="entry name" value="PDZ"/>
</dbReference>
<feature type="domain" description="PDZ" evidence="12">
    <location>
        <begin position="1772"/>
        <end position="1853"/>
    </location>
</feature>
<evidence type="ECO:0000256" key="3">
    <source>
        <dbReference type="ARBA" id="ARBA00009649"/>
    </source>
</evidence>
<evidence type="ECO:0000256" key="2">
    <source>
        <dbReference type="ARBA" id="ARBA00004245"/>
    </source>
</evidence>
<dbReference type="PANTHER" id="PTHR46900:SF2">
    <property type="entry name" value="TYROSINE-PROTEIN PHOSPHATASE NON-RECEPTOR TYPE 13"/>
    <property type="match status" value="1"/>
</dbReference>
<evidence type="ECO:0000259" key="10">
    <source>
        <dbReference type="PROSITE" id="PS50056"/>
    </source>
</evidence>
<keyword evidence="4" id="KW-0963">Cytoplasm</keyword>
<feature type="domain" description="PDZ" evidence="12">
    <location>
        <begin position="1315"/>
        <end position="1400"/>
    </location>
</feature>
<dbReference type="InterPro" id="IPR036034">
    <property type="entry name" value="PDZ_sf"/>
</dbReference>
<dbReference type="SUPFAM" id="SSF52799">
    <property type="entry name" value="(Phosphotyrosine protein) phosphatases II"/>
    <property type="match status" value="1"/>
</dbReference>
<evidence type="ECO:0000256" key="1">
    <source>
        <dbReference type="ARBA" id="ARBA00004123"/>
    </source>
</evidence>
<keyword evidence="5" id="KW-0677">Repeat</keyword>
<dbReference type="CDD" id="cd14473">
    <property type="entry name" value="FERM_B-lobe"/>
    <property type="match status" value="1"/>
</dbReference>
<dbReference type="InterPro" id="IPR018979">
    <property type="entry name" value="FERM_N"/>
</dbReference>
<dbReference type="InterPro" id="IPR011019">
    <property type="entry name" value="KIND_dom"/>
</dbReference>
<dbReference type="Gene3D" id="1.10.510.10">
    <property type="entry name" value="Transferase(Phosphotransferase) domain 1"/>
    <property type="match status" value="1"/>
</dbReference>
<dbReference type="CDD" id="cd17101">
    <property type="entry name" value="FERM_F1_PTPN13_like"/>
    <property type="match status" value="1"/>
</dbReference>
<dbReference type="InterPro" id="IPR019747">
    <property type="entry name" value="FERM_CS"/>
</dbReference>
<feature type="compositionally biased region" description="Basic and acidic residues" evidence="8">
    <location>
        <begin position="2176"/>
        <end position="2186"/>
    </location>
</feature>
<feature type="region of interest" description="Disordered" evidence="8">
    <location>
        <begin position="1542"/>
        <end position="1585"/>
    </location>
</feature>
<dbReference type="Pfam" id="PF09380">
    <property type="entry name" value="FERM_C"/>
    <property type="match status" value="1"/>
</dbReference>
<name>A0AAJ7WQA6_PETMA</name>
<dbReference type="GO" id="GO:0005856">
    <property type="term" value="C:cytoskeleton"/>
    <property type="evidence" value="ECO:0007669"/>
    <property type="project" value="UniProtKB-SubCell"/>
</dbReference>
<feature type="domain" description="PDZ" evidence="12">
    <location>
        <begin position="1867"/>
        <end position="1951"/>
    </location>
</feature>
<dbReference type="InterPro" id="IPR019749">
    <property type="entry name" value="Band_41_domain"/>
</dbReference>
<sequence length="2576" mass="279040">MPGCGGVRVSLAEVLEVQNGPLNEEEIWAILTQSAEALQHLLATDGELVSPHAALVSPWALLLLPHGAIALAVDGREARGHDLSAFTPPECARWRGTPVTPAAAEKVLVYSLGMTLYWAADYQVPDKQPINLDEHINGLLLSMCEDSVHLRTPVSAILSACIEHSKLSGAKPASTSVRNLARMVLGSITQLDKTNGGTEGAEDVHSRRQRIREKLRRRTQPVSLGLPEGAVSVDAGNGRDMSHAAMLRHRTDRPAINHMSNGLSKSVGHLAYAANRAEDAWRSAGHLDDARTTTPTASSSSRAYEPPFSGRPPESTRGYEVADQHSRHGTPLPWSENRYHTIGHEVRSRSPRDTAVVTPVGSEASMSTVRASRYDEPYAAPPAPRPRSHTLGRVAGYPGPAYADDGGGGAWHSARDGGGRPRSEVMATPVYASTSALSDAYERIREKQRTLHVLREALGTEGRERQLAASYVSDSCSTSAEEVPSRDLPTRQGARSDVASSNRAMSPVTFEDDGFSGSRQFPHIDRRYDFTPPDKVPSREVMLRRQGEELRELQARMRQRQGYPAPLSPLRESYAAATPLSPIHELYNSPQRQDGSTEVTFGPEFVRLASEPPIALEVPVSILVQSKKGKAEDTRRQLMVILLNGQRLELTTDPKAKGKEVFDLVVAHTAMVEPSLFGLAYRKDAEFFFLGSDVKLHKVAPESWREGNKRRHKAVDPFNLYLRIRFFPDNLAQLEHEQTRHQYYLQMRRDILEEKVSCDSETAILLGSLALQAEYGDYIQKLHGKNYFHPELYLPGSTISRLTSAYVRDEMPRLHASYNGAVRATSELEFLKVAQMLPDYGMHLYRVRMEKKSAGTVLFGICATGVVVYSFPNGTRTASLKFPWRETKKISFQRKKITMQNTMDTVKHIYLADDLKTCRYLLEFCAAQHAFTMQRRGRQHVSGLHFYDDCSGTLGLTGAPSMMELSAPTPQPPRPRLHSMHAQLLHNFSRSQVDLCGARRPSQDNASMDDSYRQLPTHLGPGVRSPRNSEWRLSTTSEMLIPGMVDGNDGAMRSRPVTPPPERIISFIQLKKHPAHGLGFHIVGADDMGQLDLGIFISSITPGGPADKNTQLKPGDRLISVNNTSLEGVSLETALHILESTGDDVMLIVSQPRHPQQLNQGAQGAWHSNTGSALKVPAIVPNAKRRPSLGTARRSTATATTHRKKDSMSSEVSGTESEQHQGPPPFDAHPASHAVAERGLSPQDLERMLPDGSKSSAAVDRAAGGGGGGGGGGRAAKDDTTDGGASSRKVSFLQEVRKVEALKGNGGLKPGDVYTLELYKQDGSLGFIVTGGVNTTVRHGGIYVKAVVPGGAADRDGQIQKGDRLLEVDGVSMHSVTHKQAVETLRKTEEQMVCLVLEKCGAQLEDFEDVSNPGLQTSTSRELSPNSQVKRWTEAGDFKYYSFVTENNVFEVLLRKGVGGLGFSFMGDTDPGSPEAVRTVVRVKRLFPGQPADASARILPGDVILRVNGIPLKGLSHQAVLSVLRGTSDDVSLLLCRPEPSALPEVDPSLMSPIGSPVKDLSRMNTPAPRQTGSTPTPHPSLATCGPYEIEESAVAHGHWDGEGLDGSGSAARTPTRRDSYSDSTEYDSDGGGAAAAAREKGAKRHPAGHSGSSFTLPTPSPGFRYLPEVPSPTPLDQAYLSSSEASLTPPPPPRDTNVDRSEPPSLYQSIAEAAEERTTPWEGEDGAPPPSEGAGVAELDAGREAGPWVDVDDEDECDEEFEEYAPEVEVELTLEKGPGEGLGFTVTRGTEDGAAYIREVVEGPALRDGRLRAGDRLIAVNGVEVAEMTYPRAVAMLRSTPQSVTLVVGRALKNLGVPPPAHTLPTIVLQPKEKGVAGLSLCGGIGSPHQAVLVGGVDAGSAAASEGSLAPGDRVHYVNGVSVLGMTLAEAQHTISSADGEILVKATRDGQPVVPIKATPRREQIPNGSTDLMAEDPENSRSDQDVTSENGVTDEEEQHNDTDSSEGGAISIELEKPVGGGLGFSVVGGDEGLPVLVKTVCVGGVAALDNRLRIGDTLLEINGERVGSMSHGRVVEMLRKAHGWVRLLVARPPPPSRSPSEAPAESRAPAPPVAERYGQDSLDLDEQGSELLPTDLAEVSMQNGHSQSSSIVPEPAGNSTCDELDPEEDSISLHNSKEHLNHNGEEDSDDDYGNGWVTEDEDEDGEDEEEDFAGKEEPDADSTLSDIVSEEAINALPLAVPPPDSIYTGTKLEAFINKLQEHIAQQGPEKEFQRLCNLTPRDGCLVASAVENRDRNRYRNVLPFDATRVALSGREDDYINASHVALRAGDAALAYVACQGPLPHTAAHFWQMVWEQRARVLAMLTLETELGRAKCHRYWPESRSRATEVGPYRLVLEQQQTLKSFCIRVIMITKLETGIRQRVTQLQFTQWPDHGAPASAGPLVRFLRFARRLQLALASQPDSRGCDDAPSATAGAAATGPTSAGQGQRQQEDEEEPGPLVTHCSAGVGRSGALICLDAVLAHIDHGLEFNIADIVREMRTQRYGMVQTLEQYIFCYKAALETLQYLKQREEGLS</sequence>
<evidence type="ECO:0000259" key="12">
    <source>
        <dbReference type="PROSITE" id="PS50106"/>
    </source>
</evidence>
<dbReference type="PROSITE" id="PS50056">
    <property type="entry name" value="TYR_PHOSPHATASE_2"/>
    <property type="match status" value="1"/>
</dbReference>
<accession>A0AAJ7WQA6</accession>
<dbReference type="GO" id="GO:0005737">
    <property type="term" value="C:cytoplasm"/>
    <property type="evidence" value="ECO:0007669"/>
    <property type="project" value="TreeGrafter"/>
</dbReference>
<feature type="region of interest" description="Disordered" evidence="8">
    <location>
        <begin position="284"/>
        <end position="369"/>
    </location>
</feature>
<feature type="compositionally biased region" description="Low complexity" evidence="8">
    <location>
        <begin position="2470"/>
        <end position="2490"/>
    </location>
</feature>
<dbReference type="Pfam" id="PF09379">
    <property type="entry name" value="FERM_N"/>
    <property type="match status" value="1"/>
</dbReference>
<feature type="domain" description="PDZ" evidence="12">
    <location>
        <begin position="2012"/>
        <end position="2094"/>
    </location>
</feature>
<dbReference type="Pfam" id="PF00595">
    <property type="entry name" value="PDZ"/>
    <property type="match status" value="6"/>
</dbReference>
<feature type="region of interest" description="Disordered" evidence="8">
    <location>
        <begin position="2462"/>
        <end position="2504"/>
    </location>
</feature>
<feature type="domain" description="PDZ" evidence="12">
    <location>
        <begin position="1451"/>
        <end position="1539"/>
    </location>
</feature>
<dbReference type="SMART" id="SM00194">
    <property type="entry name" value="PTPc"/>
    <property type="match status" value="1"/>
</dbReference>
<dbReference type="Proteomes" id="UP001318040">
    <property type="component" value="Chromosome 8"/>
</dbReference>
<evidence type="ECO:0000313" key="15">
    <source>
        <dbReference type="RefSeq" id="XP_032805852.1"/>
    </source>
</evidence>
<dbReference type="GO" id="GO:0005634">
    <property type="term" value="C:nucleus"/>
    <property type="evidence" value="ECO:0007669"/>
    <property type="project" value="UniProtKB-SubCell"/>
</dbReference>
<dbReference type="KEGG" id="pmrn:116940313"/>
<dbReference type="InterPro" id="IPR000387">
    <property type="entry name" value="Tyr_Pase_dom"/>
</dbReference>
<dbReference type="Pfam" id="PF16474">
    <property type="entry name" value="KIND"/>
    <property type="match status" value="1"/>
</dbReference>
<dbReference type="SUPFAM" id="SSF50156">
    <property type="entry name" value="PDZ domain-like"/>
    <property type="match status" value="6"/>
</dbReference>
<dbReference type="InterPro" id="IPR000242">
    <property type="entry name" value="PTP_cat"/>
</dbReference>
<dbReference type="InterPro" id="IPR052074">
    <property type="entry name" value="NonRcpt_TyrProt_Phosphatase"/>
</dbReference>
<dbReference type="PROSITE" id="PS50106">
    <property type="entry name" value="PDZ"/>
    <property type="match status" value="6"/>
</dbReference>
<feature type="compositionally biased region" description="Low complexity" evidence="8">
    <location>
        <begin position="292"/>
        <end position="303"/>
    </location>
</feature>
<feature type="domain" description="Tyrosine specific protein phosphatases" evidence="10">
    <location>
        <begin position="2494"/>
        <end position="2555"/>
    </location>
</feature>
<keyword evidence="7" id="KW-0539">Nucleus</keyword>
<dbReference type="Pfam" id="PF00102">
    <property type="entry name" value="Y_phosphatase"/>
    <property type="match status" value="1"/>
</dbReference>
<keyword evidence="14" id="KW-1185">Reference proteome</keyword>
<dbReference type="Gene3D" id="2.30.42.10">
    <property type="match status" value="6"/>
</dbReference>
<feature type="region of interest" description="Disordered" evidence="8">
    <location>
        <begin position="2091"/>
        <end position="2117"/>
    </location>
</feature>
<dbReference type="InterPro" id="IPR000299">
    <property type="entry name" value="FERM_domain"/>
</dbReference>
<dbReference type="SUPFAM" id="SSF54236">
    <property type="entry name" value="Ubiquitin-like"/>
    <property type="match status" value="1"/>
</dbReference>
<dbReference type="PRINTS" id="PR00935">
    <property type="entry name" value="BAND41"/>
</dbReference>
<dbReference type="SMART" id="SM00750">
    <property type="entry name" value="KIND"/>
    <property type="match status" value="1"/>
</dbReference>
<dbReference type="InterPro" id="IPR003595">
    <property type="entry name" value="Tyr_Pase_cat"/>
</dbReference>
<feature type="region of interest" description="Disordered" evidence="8">
    <location>
        <begin position="1954"/>
        <end position="2010"/>
    </location>
</feature>
<keyword evidence="6" id="KW-0206">Cytoskeleton</keyword>
<feature type="region of interest" description="Disordered" evidence="8">
    <location>
        <begin position="471"/>
        <end position="536"/>
    </location>
</feature>